<evidence type="ECO:0000256" key="3">
    <source>
        <dbReference type="ARBA" id="ARBA00022759"/>
    </source>
</evidence>
<evidence type="ECO:0000313" key="10">
    <source>
        <dbReference type="Proteomes" id="UP000315648"/>
    </source>
</evidence>
<evidence type="ECO:0000256" key="7">
    <source>
        <dbReference type="NCBIfam" id="TIGR00188"/>
    </source>
</evidence>
<evidence type="ECO:0000256" key="4">
    <source>
        <dbReference type="ARBA" id="ARBA00022801"/>
    </source>
</evidence>
<dbReference type="EC" id="3.1.26.5" evidence="6 7"/>
<evidence type="ECO:0000313" key="9">
    <source>
        <dbReference type="EMBL" id="TSJ76719.1"/>
    </source>
</evidence>
<evidence type="ECO:0000256" key="6">
    <source>
        <dbReference type="HAMAP-Rule" id="MF_00227"/>
    </source>
</evidence>
<dbReference type="InterPro" id="IPR020568">
    <property type="entry name" value="Ribosomal_Su5_D2-typ_SF"/>
</dbReference>
<comment type="catalytic activity">
    <reaction evidence="6">
        <text>Endonucleolytic cleavage of RNA, removing 5'-extranucleotides from tRNA precursor.</text>
        <dbReference type="EC" id="3.1.26.5"/>
    </reaction>
</comment>
<comment type="subunit">
    <text evidence="6">Consists of a catalytic RNA component (M1 or rnpB) and a protein subunit.</text>
</comment>
<evidence type="ECO:0000256" key="5">
    <source>
        <dbReference type="ARBA" id="ARBA00022884"/>
    </source>
</evidence>
<organism evidence="9 10">
    <name type="scientific">Rariglobus hedericola</name>
    <dbReference type="NCBI Taxonomy" id="2597822"/>
    <lineage>
        <taxon>Bacteria</taxon>
        <taxon>Pseudomonadati</taxon>
        <taxon>Verrucomicrobiota</taxon>
        <taxon>Opitutia</taxon>
        <taxon>Opitutales</taxon>
        <taxon>Opitutaceae</taxon>
        <taxon>Rariglobus</taxon>
    </lineage>
</organism>
<keyword evidence="4 6" id="KW-0378">Hydrolase</keyword>
<feature type="region of interest" description="Disordered" evidence="8">
    <location>
        <begin position="57"/>
        <end position="86"/>
    </location>
</feature>
<dbReference type="OrthoDB" id="196189at2"/>
<dbReference type="PANTHER" id="PTHR33992:SF1">
    <property type="entry name" value="RIBONUCLEASE P PROTEIN COMPONENT"/>
    <property type="match status" value="1"/>
</dbReference>
<keyword evidence="1 6" id="KW-0819">tRNA processing</keyword>
<accession>A0A556QJB3</accession>
<comment type="function">
    <text evidence="6">RNaseP catalyzes the removal of the 5'-leader sequence from pre-tRNA to produce the mature 5'-terminus. It can also cleave other RNA substrates such as 4.5S RNA. The protein component plays an auxiliary but essential role in vivo by binding to the 5'-leader sequence and broadening the substrate specificity of the ribozyme.</text>
</comment>
<dbReference type="NCBIfam" id="TIGR00188">
    <property type="entry name" value="rnpA"/>
    <property type="match status" value="1"/>
</dbReference>
<dbReference type="SUPFAM" id="SSF54211">
    <property type="entry name" value="Ribosomal protein S5 domain 2-like"/>
    <property type="match status" value="1"/>
</dbReference>
<name>A0A556QJB3_9BACT</name>
<dbReference type="HAMAP" id="MF_00227">
    <property type="entry name" value="RNase_P"/>
    <property type="match status" value="1"/>
</dbReference>
<keyword evidence="10" id="KW-1185">Reference proteome</keyword>
<dbReference type="EMBL" id="VMBG01000002">
    <property type="protein sequence ID" value="TSJ76719.1"/>
    <property type="molecule type" value="Genomic_DNA"/>
</dbReference>
<evidence type="ECO:0000256" key="2">
    <source>
        <dbReference type="ARBA" id="ARBA00022722"/>
    </source>
</evidence>
<evidence type="ECO:0000256" key="1">
    <source>
        <dbReference type="ARBA" id="ARBA00022694"/>
    </source>
</evidence>
<dbReference type="Pfam" id="PF00825">
    <property type="entry name" value="Ribonuclease_P"/>
    <property type="match status" value="1"/>
</dbReference>
<keyword evidence="3 6" id="KW-0255">Endonuclease</keyword>
<dbReference type="Proteomes" id="UP000315648">
    <property type="component" value="Unassembled WGS sequence"/>
</dbReference>
<reference evidence="9 10" key="1">
    <citation type="submission" date="2019-07" db="EMBL/GenBank/DDBJ databases">
        <title>Description of 53C-WASEF.</title>
        <authorList>
            <person name="Pitt A."/>
            <person name="Hahn M.W."/>
        </authorList>
    </citation>
    <scope>NUCLEOTIDE SEQUENCE [LARGE SCALE GENOMIC DNA]</scope>
    <source>
        <strain evidence="9 10">53C-WASEF</strain>
    </source>
</reference>
<protein>
    <recommendedName>
        <fullName evidence="6 7">Ribonuclease P protein component</fullName>
        <shortName evidence="6">RNase P protein</shortName>
        <shortName evidence="6">RNaseP protein</shortName>
        <ecNumber evidence="6 7">3.1.26.5</ecNumber>
    </recommendedName>
    <alternativeName>
        <fullName evidence="6">Protein C5</fullName>
    </alternativeName>
</protein>
<dbReference type="PANTHER" id="PTHR33992">
    <property type="entry name" value="RIBONUCLEASE P PROTEIN COMPONENT"/>
    <property type="match status" value="1"/>
</dbReference>
<proteinExistence type="inferred from homology"/>
<dbReference type="AlphaFoldDB" id="A0A556QJB3"/>
<dbReference type="GO" id="GO:0001682">
    <property type="term" value="P:tRNA 5'-leader removal"/>
    <property type="evidence" value="ECO:0007669"/>
    <property type="project" value="UniProtKB-UniRule"/>
</dbReference>
<dbReference type="GO" id="GO:0030677">
    <property type="term" value="C:ribonuclease P complex"/>
    <property type="evidence" value="ECO:0007669"/>
    <property type="project" value="TreeGrafter"/>
</dbReference>
<keyword evidence="2 6" id="KW-0540">Nuclease</keyword>
<comment type="similarity">
    <text evidence="6">Belongs to the RnpA family.</text>
</comment>
<keyword evidence="5 6" id="KW-0694">RNA-binding</keyword>
<dbReference type="GO" id="GO:0000049">
    <property type="term" value="F:tRNA binding"/>
    <property type="evidence" value="ECO:0007669"/>
    <property type="project" value="UniProtKB-UniRule"/>
</dbReference>
<gene>
    <name evidence="6 9" type="primary">rnpA</name>
    <name evidence="9" type="ORF">FPL22_11375</name>
</gene>
<sequence length="162" mass="17987">MSLPDMRFRAEQHLRRQLDFQHVRTHGRRHDCGAFMLWYARQAAPIAPVAAVPAASTDAVSPDGATPAETAPRSRSHQKKSASGPIPARVGVVASKSAVGNAVQRARAKRRLREAFRQHQLRVPAGYDLLLVARSSLNRLEYREIERRFADACLKIFPAAKA</sequence>
<dbReference type="Gene3D" id="3.30.230.10">
    <property type="match status" value="1"/>
</dbReference>
<dbReference type="InterPro" id="IPR000100">
    <property type="entry name" value="RNase_P"/>
</dbReference>
<comment type="caution">
    <text evidence="9">The sequence shown here is derived from an EMBL/GenBank/DDBJ whole genome shotgun (WGS) entry which is preliminary data.</text>
</comment>
<dbReference type="GO" id="GO:0042781">
    <property type="term" value="F:3'-tRNA processing endoribonuclease activity"/>
    <property type="evidence" value="ECO:0007669"/>
    <property type="project" value="TreeGrafter"/>
</dbReference>
<dbReference type="InterPro" id="IPR014721">
    <property type="entry name" value="Ribsml_uS5_D2-typ_fold_subgr"/>
</dbReference>
<evidence type="ECO:0000256" key="8">
    <source>
        <dbReference type="SAM" id="MobiDB-lite"/>
    </source>
</evidence>
<dbReference type="GO" id="GO:0004526">
    <property type="term" value="F:ribonuclease P activity"/>
    <property type="evidence" value="ECO:0007669"/>
    <property type="project" value="UniProtKB-UniRule"/>
</dbReference>